<evidence type="ECO:0000256" key="1">
    <source>
        <dbReference type="SAM" id="Phobius"/>
    </source>
</evidence>
<evidence type="ECO:0000313" key="3">
    <source>
        <dbReference type="Proteomes" id="UP000052978"/>
    </source>
</evidence>
<keyword evidence="1" id="KW-0472">Membrane</keyword>
<keyword evidence="3" id="KW-1185">Reference proteome</keyword>
<name>S7MIT6_MYOBR</name>
<keyword evidence="1" id="KW-0812">Transmembrane</keyword>
<gene>
    <name evidence="2" type="ORF">D623_10024502</name>
</gene>
<reference evidence="2 3" key="1">
    <citation type="journal article" date="2013" name="Nat. Commun.">
        <title>Genome analysis reveals insights into physiology and longevity of the Brandt's bat Myotis brandtii.</title>
        <authorList>
            <person name="Seim I."/>
            <person name="Fang X."/>
            <person name="Xiong Z."/>
            <person name="Lobanov A.V."/>
            <person name="Huang Z."/>
            <person name="Ma S."/>
            <person name="Feng Y."/>
            <person name="Turanov A.A."/>
            <person name="Zhu Y."/>
            <person name="Lenz T.L."/>
            <person name="Gerashchenko M.V."/>
            <person name="Fan D."/>
            <person name="Hee Yim S."/>
            <person name="Yao X."/>
            <person name="Jordan D."/>
            <person name="Xiong Y."/>
            <person name="Ma Y."/>
            <person name="Lyapunov A.N."/>
            <person name="Chen G."/>
            <person name="Kulakova O.I."/>
            <person name="Sun Y."/>
            <person name="Lee S.G."/>
            <person name="Bronson R.T."/>
            <person name="Moskalev A.A."/>
            <person name="Sunyaev S.R."/>
            <person name="Zhang G."/>
            <person name="Krogh A."/>
            <person name="Wang J."/>
            <person name="Gladyshev V.N."/>
        </authorList>
    </citation>
    <scope>NUCLEOTIDE SEQUENCE [LARGE SCALE GENOMIC DNA]</scope>
</reference>
<keyword evidence="1" id="KW-1133">Transmembrane helix</keyword>
<protein>
    <submittedName>
        <fullName evidence="2">Putative phospholipid-transporting ATPase IK</fullName>
    </submittedName>
</protein>
<organism evidence="2 3">
    <name type="scientific">Myotis brandtii</name>
    <name type="common">Brandt's bat</name>
    <dbReference type="NCBI Taxonomy" id="109478"/>
    <lineage>
        <taxon>Eukaryota</taxon>
        <taxon>Metazoa</taxon>
        <taxon>Chordata</taxon>
        <taxon>Craniata</taxon>
        <taxon>Vertebrata</taxon>
        <taxon>Euteleostomi</taxon>
        <taxon>Mammalia</taxon>
        <taxon>Eutheria</taxon>
        <taxon>Laurasiatheria</taxon>
        <taxon>Chiroptera</taxon>
        <taxon>Yangochiroptera</taxon>
        <taxon>Vespertilionidae</taxon>
        <taxon>Myotis</taxon>
    </lineage>
</organism>
<dbReference type="EMBL" id="KE161520">
    <property type="protein sequence ID" value="EPQ04314.1"/>
    <property type="molecule type" value="Genomic_DNA"/>
</dbReference>
<dbReference type="Proteomes" id="UP000052978">
    <property type="component" value="Unassembled WGS sequence"/>
</dbReference>
<feature type="transmembrane region" description="Helical" evidence="1">
    <location>
        <begin position="12"/>
        <end position="30"/>
    </location>
</feature>
<sequence>MYSVNTKSFLTFWGFPILYRVMVSIGMFNIDKFIYLGNSIFINLDMWINYESQEMAANPHSTSINDRLGQMKTKLYFKKNAYIWNKCADGKMLFQSTRLLSNVRCKKDRMVGEYWHLLAICHTKMVQEKDNQR</sequence>
<proteinExistence type="predicted"/>
<accession>S7MIT6</accession>
<dbReference type="AlphaFoldDB" id="S7MIT6"/>
<evidence type="ECO:0000313" key="2">
    <source>
        <dbReference type="EMBL" id="EPQ04314.1"/>
    </source>
</evidence>